<protein>
    <submittedName>
        <fullName evidence="3">DUF2142 domain-containing protein</fullName>
    </submittedName>
</protein>
<sequence>MISRFKKNKFYSYIYILLSFPLMIYLAFQVPAFQVADEGSHYQRAYQVSQGELFPQKKLLPNTVDDYTVGGTTSPEISQIELGYLPIAFKPDMKVDTQLSLVLNSIEWGGNSWGDTRNVSIYPPFLYTLSSLGIILGKSIDLSVSETLILSRILNGSIAILLSAVAIYIANKGVAVLFSILMLPMTISQMASVSPDAISFPLAALFVAMVSRFDIEKNNRFKILLIISSVFLVVISMTRPPYIALSMVFFVFSLKYWSDEDKRIKLIGAFLISFISVVIWSIYLTFNVSVPFGPEGVSYLLRVEQILSAPFSWFVLLFNSFIENYAFYAVSFIGKLGYLDVKLPIWYYFFAGVSLFLIFYSDVGRLWGRRKGEVYHKLLLLLVIIVAIFSIFLVLSISWTPMSSSTIQGVQGRYFIPISLFLCLLCEGEKNDKSGCLIQRLGVFLFGFITILVVPLSVFERYY</sequence>
<feature type="transmembrane region" description="Helical" evidence="1">
    <location>
        <begin position="379"/>
        <end position="399"/>
    </location>
</feature>
<feature type="transmembrane region" description="Helical" evidence="1">
    <location>
        <begin position="12"/>
        <end position="32"/>
    </location>
</feature>
<gene>
    <name evidence="2" type="ORF">BCS92_07180</name>
    <name evidence="3" type="ORF">FC057_20800</name>
</gene>
<dbReference type="Proteomes" id="UP000235579">
    <property type="component" value="Unassembled WGS sequence"/>
</dbReference>
<feature type="transmembrane region" description="Helical" evidence="1">
    <location>
        <begin position="149"/>
        <end position="170"/>
    </location>
</feature>
<dbReference type="RefSeq" id="WP_032555302.1">
    <property type="nucleotide sequence ID" value="NZ_MDBP01000031.1"/>
</dbReference>
<keyword evidence="1" id="KW-0812">Transmembrane</keyword>
<dbReference type="Proteomes" id="UP000308018">
    <property type="component" value="Unassembled WGS sequence"/>
</dbReference>
<evidence type="ECO:0000313" key="5">
    <source>
        <dbReference type="Proteomes" id="UP000308018"/>
    </source>
</evidence>
<feature type="transmembrane region" description="Helical" evidence="1">
    <location>
        <begin position="441"/>
        <end position="459"/>
    </location>
</feature>
<reference evidence="4" key="1">
    <citation type="submission" date="2016-07" db="EMBL/GenBank/DDBJ databases">
        <title>Nontailed viruses are major unrecognized killers of bacteria in the ocean.</title>
        <authorList>
            <person name="Kauffman K."/>
            <person name="Hussain F."/>
            <person name="Yang J."/>
            <person name="Arevalo P."/>
            <person name="Brown J."/>
            <person name="Cutler M."/>
            <person name="Kelly L."/>
            <person name="Polz M.F."/>
        </authorList>
    </citation>
    <scope>NUCLEOTIDE SEQUENCE [LARGE SCALE GENOMIC DNA]</scope>
    <source>
        <strain evidence="4">10N.222.48.A2</strain>
    </source>
</reference>
<evidence type="ECO:0000313" key="3">
    <source>
        <dbReference type="EMBL" id="TKG28635.1"/>
    </source>
</evidence>
<feature type="transmembrane region" description="Helical" evidence="1">
    <location>
        <begin position="345"/>
        <end position="367"/>
    </location>
</feature>
<feature type="transmembrane region" description="Helical" evidence="1">
    <location>
        <begin position="119"/>
        <end position="137"/>
    </location>
</feature>
<feature type="transmembrane region" description="Helical" evidence="1">
    <location>
        <begin position="266"/>
        <end position="290"/>
    </location>
</feature>
<keyword evidence="1" id="KW-0472">Membrane</keyword>
<proteinExistence type="predicted"/>
<dbReference type="InterPro" id="IPR018674">
    <property type="entry name" value="DUF2142_membrane"/>
</dbReference>
<feature type="transmembrane region" description="Helical" evidence="1">
    <location>
        <begin position="223"/>
        <end position="254"/>
    </location>
</feature>
<comment type="caution">
    <text evidence="2">The sequence shown here is derived from an EMBL/GenBank/DDBJ whole genome shotgun (WGS) entry which is preliminary data.</text>
</comment>
<feature type="transmembrane region" description="Helical" evidence="1">
    <location>
        <begin position="190"/>
        <end position="211"/>
    </location>
</feature>
<dbReference type="AlphaFoldDB" id="A0A2N7NM34"/>
<feature type="transmembrane region" description="Helical" evidence="1">
    <location>
        <begin position="311"/>
        <end position="333"/>
    </location>
</feature>
<organism evidence="2 4">
    <name type="scientific">Vibrio tasmaniensis</name>
    <dbReference type="NCBI Taxonomy" id="212663"/>
    <lineage>
        <taxon>Bacteria</taxon>
        <taxon>Pseudomonadati</taxon>
        <taxon>Pseudomonadota</taxon>
        <taxon>Gammaproteobacteria</taxon>
        <taxon>Vibrionales</taxon>
        <taxon>Vibrionaceae</taxon>
        <taxon>Vibrio</taxon>
    </lineage>
</organism>
<reference evidence="3 5" key="4">
    <citation type="submission" date="2019-04" db="EMBL/GenBank/DDBJ databases">
        <title>A reverse ecology approach based on a biological definition of microbial populations.</title>
        <authorList>
            <person name="Arevalo P."/>
            <person name="Vaninsberghe D."/>
            <person name="Elsherbini J."/>
            <person name="Gore J."/>
            <person name="Polz M."/>
        </authorList>
    </citation>
    <scope>NUCLEOTIDE SEQUENCE [LARGE SCALE GENOMIC DNA]</scope>
    <source>
        <strain evidence="3 5">10N.222.45.A8</strain>
    </source>
</reference>
<evidence type="ECO:0000313" key="2">
    <source>
        <dbReference type="EMBL" id="PMP16914.1"/>
    </source>
</evidence>
<dbReference type="EMBL" id="SYVV01000039">
    <property type="protein sequence ID" value="TKG28635.1"/>
    <property type="molecule type" value="Genomic_DNA"/>
</dbReference>
<reference evidence="2" key="3">
    <citation type="journal article" date="2018" name="Nature">
        <title>A major lineage of non-tailed dsDNA viruses as unrecognized killers of marine bacteria.</title>
        <authorList>
            <person name="Kauffman K.M."/>
            <person name="Hussain F.A."/>
            <person name="Yang J."/>
            <person name="Arevalo P."/>
            <person name="Brown J.M."/>
            <person name="Chang W.K."/>
            <person name="VanInsberghe D."/>
            <person name="Elsherbini J."/>
            <person name="Sharma R.S."/>
            <person name="Cutler M.B."/>
            <person name="Kelly L."/>
            <person name="Polz M.F."/>
        </authorList>
    </citation>
    <scope>NUCLEOTIDE SEQUENCE</scope>
    <source>
        <strain evidence="2">10N.222.48.A2</strain>
    </source>
</reference>
<evidence type="ECO:0000256" key="1">
    <source>
        <dbReference type="SAM" id="Phobius"/>
    </source>
</evidence>
<reference evidence="2" key="2">
    <citation type="submission" date="2016-07" db="EMBL/GenBank/DDBJ databases">
        <authorList>
            <person name="Wan K."/>
            <person name="Booth B."/>
            <person name="Spirohn K."/>
            <person name="Hao T."/>
            <person name="Hu Y."/>
            <person name="Calderwood M."/>
            <person name="Hill D."/>
            <person name="Mohr S."/>
            <person name="Vidal M."/>
            <person name="Celniker S."/>
            <person name="Perrimon N."/>
        </authorList>
    </citation>
    <scope>NUCLEOTIDE SEQUENCE</scope>
    <source>
        <strain evidence="2">10N.222.48.A2</strain>
    </source>
</reference>
<dbReference type="EMBL" id="MDBP01000031">
    <property type="protein sequence ID" value="PMP16914.1"/>
    <property type="molecule type" value="Genomic_DNA"/>
</dbReference>
<evidence type="ECO:0000313" key="4">
    <source>
        <dbReference type="Proteomes" id="UP000235579"/>
    </source>
</evidence>
<dbReference type="Pfam" id="PF09913">
    <property type="entry name" value="DUF2142"/>
    <property type="match status" value="1"/>
</dbReference>
<accession>A0A2N7NM34</accession>
<name>A0A2N7NM34_9VIBR</name>
<keyword evidence="1" id="KW-1133">Transmembrane helix</keyword>